<dbReference type="GO" id="GO:0006355">
    <property type="term" value="P:regulation of DNA-templated transcription"/>
    <property type="evidence" value="ECO:0007669"/>
    <property type="project" value="InterPro"/>
</dbReference>
<dbReference type="EMBL" id="JAOANI010000014">
    <property type="protein sequence ID" value="MCT7358596.1"/>
    <property type="molecule type" value="Genomic_DNA"/>
</dbReference>
<name>A0A9X2WDV0_9GAMM</name>
<evidence type="ECO:0000313" key="4">
    <source>
        <dbReference type="EMBL" id="MCT7358596.1"/>
    </source>
</evidence>
<comment type="similarity">
    <text evidence="2">Belongs to the TacA antitoxin family.</text>
</comment>
<keyword evidence="5" id="KW-1185">Reference proteome</keyword>
<sequence>MSAVQQIKDERINLRLKNQAKAVLERAASLEGKTVSSFILASALQQAEQTIAEHEVMKLNAQDARAFFEALGSVKANDKLKAAFAAHDRRVTSR</sequence>
<dbReference type="SUPFAM" id="SSF47598">
    <property type="entry name" value="Ribbon-helix-helix"/>
    <property type="match status" value="1"/>
</dbReference>
<reference evidence="4" key="2">
    <citation type="submission" date="2022-08" db="EMBL/GenBank/DDBJ databases">
        <authorList>
            <person name="Dong C."/>
        </authorList>
    </citation>
    <scope>NUCLEOTIDE SEQUENCE</scope>
    <source>
        <strain evidence="4">59MF3M-4</strain>
    </source>
</reference>
<comment type="caution">
    <text evidence="4">The sequence shown here is derived from an EMBL/GenBank/DDBJ whole genome shotgun (WGS) entry which is preliminary data.</text>
</comment>
<dbReference type="InterPro" id="IPR010985">
    <property type="entry name" value="Ribbon_hlx_hlx"/>
</dbReference>
<evidence type="ECO:0000256" key="1">
    <source>
        <dbReference type="ARBA" id="ARBA00022649"/>
    </source>
</evidence>
<dbReference type="PANTHER" id="PTHR35401">
    <property type="entry name" value="COPG FAMILY HELIX-TURN-HELIX PROTEIN-RELATED-RELATED"/>
    <property type="match status" value="1"/>
</dbReference>
<protein>
    <submittedName>
        <fullName evidence="4">DUF1778 domain-containing protein</fullName>
    </submittedName>
</protein>
<evidence type="ECO:0000256" key="2">
    <source>
        <dbReference type="ARBA" id="ARBA00049988"/>
    </source>
</evidence>
<evidence type="ECO:0000313" key="5">
    <source>
        <dbReference type="Proteomes" id="UP001147830"/>
    </source>
</evidence>
<dbReference type="InterPro" id="IPR014795">
    <property type="entry name" value="TacA_1-like"/>
</dbReference>
<keyword evidence="1" id="KW-1277">Toxin-antitoxin system</keyword>
<gene>
    <name evidence="4" type="ORF">NYR02_06135</name>
</gene>
<proteinExistence type="inferred from homology"/>
<dbReference type="PANTHER" id="PTHR35401:SF2">
    <property type="entry name" value="ABC-TYPE TRANSPORT SYSTEM"/>
    <property type="match status" value="1"/>
</dbReference>
<accession>A0A9X2WDV0</accession>
<dbReference type="Gene3D" id="1.20.5.780">
    <property type="entry name" value="Single helix bin"/>
    <property type="match status" value="1"/>
</dbReference>
<dbReference type="Pfam" id="PF08681">
    <property type="entry name" value="TacA1"/>
    <property type="match status" value="1"/>
</dbReference>
<keyword evidence="3" id="KW-0175">Coiled coil</keyword>
<organism evidence="4 5">
    <name type="scientific">Thalassolituus pacificus</name>
    <dbReference type="NCBI Taxonomy" id="2975440"/>
    <lineage>
        <taxon>Bacteria</taxon>
        <taxon>Pseudomonadati</taxon>
        <taxon>Pseudomonadota</taxon>
        <taxon>Gammaproteobacteria</taxon>
        <taxon>Oceanospirillales</taxon>
        <taxon>Oceanospirillaceae</taxon>
        <taxon>Thalassolituus</taxon>
    </lineage>
</organism>
<dbReference type="Proteomes" id="UP001147830">
    <property type="component" value="Unassembled WGS sequence"/>
</dbReference>
<dbReference type="RefSeq" id="WP_260975495.1">
    <property type="nucleotide sequence ID" value="NZ_JAOANI010000014.1"/>
</dbReference>
<evidence type="ECO:0000256" key="3">
    <source>
        <dbReference type="SAM" id="Coils"/>
    </source>
</evidence>
<feature type="coiled-coil region" evidence="3">
    <location>
        <begin position="13"/>
        <end position="64"/>
    </location>
</feature>
<dbReference type="AlphaFoldDB" id="A0A9X2WDV0"/>
<reference evidence="4" key="1">
    <citation type="journal article" date="2022" name="Front. Microbiol.">
        <title>Genome-based taxonomic rearrangement of Oceanobacter-related bacteria including the description of Thalassolituus hydrocarbonoclasticus sp. nov. and Thalassolituus pacificus sp. nov. and emended description of the genus Thalassolituus.</title>
        <authorList>
            <person name="Dong C."/>
            <person name="Wei L."/>
            <person name="Wang J."/>
            <person name="Lai Q."/>
            <person name="Huang Z."/>
            <person name="Shao Z."/>
        </authorList>
    </citation>
    <scope>NUCLEOTIDE SEQUENCE</scope>
    <source>
        <strain evidence="4">59MF3M-4</strain>
    </source>
</reference>